<comment type="caution">
    <text evidence="1">The sequence shown here is derived from an EMBL/GenBank/DDBJ whole genome shotgun (WGS) entry which is preliminary data.</text>
</comment>
<evidence type="ECO:0000313" key="1">
    <source>
        <dbReference type="EMBL" id="NJC06533.1"/>
    </source>
</evidence>
<organism evidence="1 2">
    <name type="scientific">Sphingomonas kaistensis</name>
    <dbReference type="NCBI Taxonomy" id="298708"/>
    <lineage>
        <taxon>Bacteria</taxon>
        <taxon>Pseudomonadati</taxon>
        <taxon>Pseudomonadota</taxon>
        <taxon>Alphaproteobacteria</taxon>
        <taxon>Sphingomonadales</taxon>
        <taxon>Sphingomonadaceae</taxon>
        <taxon>Sphingomonas</taxon>
    </lineage>
</organism>
<accession>A0A7X6BH34</accession>
<gene>
    <name evidence="1" type="ORF">GGQ97_002326</name>
</gene>
<dbReference type="AlphaFoldDB" id="A0A7X6BH34"/>
<protein>
    <submittedName>
        <fullName evidence="1">Uncharacterized protein</fullName>
    </submittedName>
</protein>
<dbReference type="Proteomes" id="UP000558192">
    <property type="component" value="Unassembled WGS sequence"/>
</dbReference>
<dbReference type="EMBL" id="JAATJC010000001">
    <property type="protein sequence ID" value="NJC06533.1"/>
    <property type="molecule type" value="Genomic_DNA"/>
</dbReference>
<dbReference type="RefSeq" id="WP_168069809.1">
    <property type="nucleotide sequence ID" value="NZ_JAATJC010000001.1"/>
</dbReference>
<keyword evidence="2" id="KW-1185">Reference proteome</keyword>
<reference evidence="1 2" key="1">
    <citation type="submission" date="2020-03" db="EMBL/GenBank/DDBJ databases">
        <title>Genomic Encyclopedia of Type Strains, Phase IV (KMG-IV): sequencing the most valuable type-strain genomes for metagenomic binning, comparative biology and taxonomic classification.</title>
        <authorList>
            <person name="Goeker M."/>
        </authorList>
    </citation>
    <scope>NUCLEOTIDE SEQUENCE [LARGE SCALE GENOMIC DNA]</scope>
    <source>
        <strain evidence="1 2">DSM 16846</strain>
    </source>
</reference>
<name>A0A7X6BH34_9SPHN</name>
<evidence type="ECO:0000313" key="2">
    <source>
        <dbReference type="Proteomes" id="UP000558192"/>
    </source>
</evidence>
<sequence>MNAPANILPKRIAQYEPQVRTFVPGIEGEEIALRCAILFARDQATRGLTRCSAEAAGTLAEVERLARDVAFARIPLDILRDIRAQLIRLLSCATGLETIAYRIAHPDGGGVDARG</sequence>
<proteinExistence type="predicted"/>